<gene>
    <name evidence="3" type="ORF">Aiant_64790</name>
</gene>
<evidence type="ECO:0000256" key="1">
    <source>
        <dbReference type="SAM" id="MobiDB-lite"/>
    </source>
</evidence>
<accession>A0ABM7M2H2</accession>
<name>A0ABM7M2H2_9ACTN</name>
<sequence>MRELAEVMCDAYVDRQPLEELFLFRLDRDLSTYVGNVGMSEVIFTVIRTARTQGWLPDLVDQFLTDRADNAAVQRWAGQNWSGGPAPAIPPPPVDHRLLDSTFFDLAPLKNRVNEVRRRVHRAVLGFGVHDADPTVVEKLVAWLPHSLGESECKDPLSLRPDLYPVDRQIKHALRYLPDLEYVNVICRVQTEGAPVTTLAAFWRGLCAQAGVPRHRFVVLFTGGLRRDTGDYPPDVERLPPPAVQQEDIYLWTQEVVSRRGWPPALADSWGAHLEREASIGAELDIRLLLEEIDKTTRRARQTPDEFRRHLEGLGRADAASR</sequence>
<evidence type="ECO:0000259" key="2">
    <source>
        <dbReference type="Pfam" id="PF19955"/>
    </source>
</evidence>
<feature type="region of interest" description="Disordered" evidence="1">
    <location>
        <begin position="299"/>
        <end position="322"/>
    </location>
</feature>
<dbReference type="RefSeq" id="WP_189333620.1">
    <property type="nucleotide sequence ID" value="NZ_AP023356.1"/>
</dbReference>
<keyword evidence="4" id="KW-1185">Reference proteome</keyword>
<dbReference type="InterPro" id="IPR045430">
    <property type="entry name" value="EAD1"/>
</dbReference>
<dbReference type="Pfam" id="PF19955">
    <property type="entry name" value="EAD1"/>
    <property type="match status" value="1"/>
</dbReference>
<feature type="domain" description="Effector-associated" evidence="2">
    <location>
        <begin position="2"/>
        <end position="78"/>
    </location>
</feature>
<dbReference type="Proteomes" id="UP000676967">
    <property type="component" value="Chromosome"/>
</dbReference>
<evidence type="ECO:0000313" key="3">
    <source>
        <dbReference type="EMBL" id="BCJ45822.1"/>
    </source>
</evidence>
<reference evidence="3 4" key="1">
    <citation type="submission" date="2020-08" db="EMBL/GenBank/DDBJ databases">
        <title>Whole genome shotgun sequence of Actinoplanes ianthinogenes NBRC 13996.</title>
        <authorList>
            <person name="Komaki H."/>
            <person name="Tamura T."/>
        </authorList>
    </citation>
    <scope>NUCLEOTIDE SEQUENCE [LARGE SCALE GENOMIC DNA]</scope>
    <source>
        <strain evidence="3 4">NBRC 13996</strain>
    </source>
</reference>
<proteinExistence type="predicted"/>
<protein>
    <recommendedName>
        <fullName evidence="2">Effector-associated domain-containing protein</fullName>
    </recommendedName>
</protein>
<dbReference type="EMBL" id="AP023356">
    <property type="protein sequence ID" value="BCJ45822.1"/>
    <property type="molecule type" value="Genomic_DNA"/>
</dbReference>
<organism evidence="3 4">
    <name type="scientific">Actinoplanes ianthinogenes</name>
    <dbReference type="NCBI Taxonomy" id="122358"/>
    <lineage>
        <taxon>Bacteria</taxon>
        <taxon>Bacillati</taxon>
        <taxon>Actinomycetota</taxon>
        <taxon>Actinomycetes</taxon>
        <taxon>Micromonosporales</taxon>
        <taxon>Micromonosporaceae</taxon>
        <taxon>Actinoplanes</taxon>
    </lineage>
</organism>
<evidence type="ECO:0000313" key="4">
    <source>
        <dbReference type="Proteomes" id="UP000676967"/>
    </source>
</evidence>